<protein>
    <submittedName>
        <fullName evidence="1">Uncharacterized protein</fullName>
    </submittedName>
</protein>
<dbReference type="Proteomes" id="UP000494115">
    <property type="component" value="Unassembled WGS sequence"/>
</dbReference>
<sequence length="78" mass="8644">MAEGVRILVKDANGVTFEPGALPHQYTYDANNNMITDTCLEQGAVVREKTYAWQEGANGVWLKATQSAWINVTEGWRG</sequence>
<accession>A0A6S7CMB8</accession>
<keyword evidence="2" id="KW-1185">Reference proteome</keyword>
<dbReference type="RefSeq" id="WP_217478387.1">
    <property type="nucleotide sequence ID" value="NZ_CADIKM010000005.1"/>
</dbReference>
<gene>
    <name evidence="1" type="ORF">LMG28138_01646</name>
</gene>
<proteinExistence type="predicted"/>
<name>A0A6S7CMB8_9BURK</name>
<dbReference type="AlphaFoldDB" id="A0A6S7CMB8"/>
<reference evidence="1 2" key="1">
    <citation type="submission" date="2020-04" db="EMBL/GenBank/DDBJ databases">
        <authorList>
            <person name="De Canck E."/>
        </authorList>
    </citation>
    <scope>NUCLEOTIDE SEQUENCE [LARGE SCALE GENOMIC DNA]</scope>
    <source>
        <strain evidence="1 2">LMG 28138</strain>
    </source>
</reference>
<evidence type="ECO:0000313" key="2">
    <source>
        <dbReference type="Proteomes" id="UP000494115"/>
    </source>
</evidence>
<organism evidence="1 2">
    <name type="scientific">Pararobbsia alpina</name>
    <dbReference type="NCBI Taxonomy" id="621374"/>
    <lineage>
        <taxon>Bacteria</taxon>
        <taxon>Pseudomonadati</taxon>
        <taxon>Pseudomonadota</taxon>
        <taxon>Betaproteobacteria</taxon>
        <taxon>Burkholderiales</taxon>
        <taxon>Burkholderiaceae</taxon>
        <taxon>Pararobbsia</taxon>
    </lineage>
</organism>
<dbReference type="EMBL" id="CADIKM010000005">
    <property type="protein sequence ID" value="CAB3783469.1"/>
    <property type="molecule type" value="Genomic_DNA"/>
</dbReference>
<evidence type="ECO:0000313" key="1">
    <source>
        <dbReference type="EMBL" id="CAB3783469.1"/>
    </source>
</evidence>